<feature type="compositionally biased region" description="Polar residues" evidence="1">
    <location>
        <begin position="8"/>
        <end position="20"/>
    </location>
</feature>
<accession>A0A0F9CDJ2</accession>
<dbReference type="EMBL" id="LAZR01044817">
    <property type="protein sequence ID" value="KKL03721.1"/>
    <property type="molecule type" value="Genomic_DNA"/>
</dbReference>
<name>A0A0F9CDJ2_9ZZZZ</name>
<proteinExistence type="predicted"/>
<feature type="region of interest" description="Disordered" evidence="1">
    <location>
        <begin position="1"/>
        <end position="20"/>
    </location>
</feature>
<evidence type="ECO:0000256" key="1">
    <source>
        <dbReference type="SAM" id="MobiDB-lite"/>
    </source>
</evidence>
<feature type="non-terminal residue" evidence="2">
    <location>
        <position position="20"/>
    </location>
</feature>
<sequence length="20" mass="2024">MVALASSVMANSTSLINTTI</sequence>
<gene>
    <name evidence="2" type="ORF">LCGC14_2623270</name>
</gene>
<organism evidence="2">
    <name type="scientific">marine sediment metagenome</name>
    <dbReference type="NCBI Taxonomy" id="412755"/>
    <lineage>
        <taxon>unclassified sequences</taxon>
        <taxon>metagenomes</taxon>
        <taxon>ecological metagenomes</taxon>
    </lineage>
</organism>
<dbReference type="AlphaFoldDB" id="A0A0F9CDJ2"/>
<comment type="caution">
    <text evidence="2">The sequence shown here is derived from an EMBL/GenBank/DDBJ whole genome shotgun (WGS) entry which is preliminary data.</text>
</comment>
<reference evidence="2" key="1">
    <citation type="journal article" date="2015" name="Nature">
        <title>Complex archaea that bridge the gap between prokaryotes and eukaryotes.</title>
        <authorList>
            <person name="Spang A."/>
            <person name="Saw J.H."/>
            <person name="Jorgensen S.L."/>
            <person name="Zaremba-Niedzwiedzka K."/>
            <person name="Martijn J."/>
            <person name="Lind A.E."/>
            <person name="van Eijk R."/>
            <person name="Schleper C."/>
            <person name="Guy L."/>
            <person name="Ettema T.J."/>
        </authorList>
    </citation>
    <scope>NUCLEOTIDE SEQUENCE</scope>
</reference>
<evidence type="ECO:0000313" key="2">
    <source>
        <dbReference type="EMBL" id="KKL03721.1"/>
    </source>
</evidence>
<protein>
    <submittedName>
        <fullName evidence="2">Uncharacterized protein</fullName>
    </submittedName>
</protein>